<accession>A0ABV8UYJ1</accession>
<sequence length="333" mass="34655">MLKQTQPAQFLTLGGGLLLLALMNACGGSSNSADTATTPTDSSSADAGTGTGTGTGTELSTADTLCDYDDTTLNTQPSLSYTSYATWTCSATSRTLTANGIPDHAVGTFPNPNNPNTISEQDVSASYTLTPVETAASTELGGPRGATGYVLNGVKIDAGTGGSCNDSGSYCSLGDNSGSWSIEALGQSNFDFGTDDNNAHVQPDGAYHYHGMPEGFITKRGGNSNTMTLIGWAADGFPIYARYGYSDASDASSTLKAMAGSYQLVSSVSANRPSTTNYPLGTFKQDWEFVEGSGDLDACNGRVGVTPEFPAGIYHYYATDSYPYFQRCVKGDL</sequence>
<evidence type="ECO:0000256" key="2">
    <source>
        <dbReference type="SAM" id="SignalP"/>
    </source>
</evidence>
<keyword evidence="2" id="KW-0732">Signal</keyword>
<organism evidence="4 5">
    <name type="scientific">Simiduia curdlanivorans</name>
    <dbReference type="NCBI Taxonomy" id="1492769"/>
    <lineage>
        <taxon>Bacteria</taxon>
        <taxon>Pseudomonadati</taxon>
        <taxon>Pseudomonadota</taxon>
        <taxon>Gammaproteobacteria</taxon>
        <taxon>Cellvibrionales</taxon>
        <taxon>Cellvibrionaceae</taxon>
        <taxon>Simiduia</taxon>
    </lineage>
</organism>
<feature type="chain" id="PRO_5046516954" evidence="2">
    <location>
        <begin position="33"/>
        <end position="333"/>
    </location>
</feature>
<proteinExistence type="predicted"/>
<evidence type="ECO:0000256" key="1">
    <source>
        <dbReference type="SAM" id="MobiDB-lite"/>
    </source>
</evidence>
<gene>
    <name evidence="4" type="ORF">ACFOX3_00410</name>
</gene>
<evidence type="ECO:0000259" key="3">
    <source>
        <dbReference type="Pfam" id="PF14240"/>
    </source>
</evidence>
<dbReference type="EMBL" id="JBHSCX010000001">
    <property type="protein sequence ID" value="MFC4360736.1"/>
    <property type="molecule type" value="Genomic_DNA"/>
</dbReference>
<dbReference type="RefSeq" id="WP_290264527.1">
    <property type="nucleotide sequence ID" value="NZ_JAUFQG010000006.1"/>
</dbReference>
<evidence type="ECO:0000313" key="4">
    <source>
        <dbReference type="EMBL" id="MFC4360736.1"/>
    </source>
</evidence>
<dbReference type="InterPro" id="IPR025924">
    <property type="entry name" value="YHYH_dom"/>
</dbReference>
<protein>
    <submittedName>
        <fullName evidence="4">YHYH protein</fullName>
    </submittedName>
</protein>
<dbReference type="Pfam" id="PF14240">
    <property type="entry name" value="YHYH"/>
    <property type="match status" value="1"/>
</dbReference>
<dbReference type="Proteomes" id="UP001595840">
    <property type="component" value="Unassembled WGS sequence"/>
</dbReference>
<reference evidence="5" key="1">
    <citation type="journal article" date="2019" name="Int. J. Syst. Evol. Microbiol.">
        <title>The Global Catalogue of Microorganisms (GCM) 10K type strain sequencing project: providing services to taxonomists for standard genome sequencing and annotation.</title>
        <authorList>
            <consortium name="The Broad Institute Genomics Platform"/>
            <consortium name="The Broad Institute Genome Sequencing Center for Infectious Disease"/>
            <person name="Wu L."/>
            <person name="Ma J."/>
        </authorList>
    </citation>
    <scope>NUCLEOTIDE SEQUENCE [LARGE SCALE GENOMIC DNA]</scope>
    <source>
        <strain evidence="5">CECT 8570</strain>
    </source>
</reference>
<keyword evidence="5" id="KW-1185">Reference proteome</keyword>
<evidence type="ECO:0000313" key="5">
    <source>
        <dbReference type="Proteomes" id="UP001595840"/>
    </source>
</evidence>
<feature type="compositionally biased region" description="Low complexity" evidence="1">
    <location>
        <begin position="30"/>
        <end position="48"/>
    </location>
</feature>
<feature type="domain" description="YHYH" evidence="3">
    <location>
        <begin position="127"/>
        <end position="331"/>
    </location>
</feature>
<name>A0ABV8UYJ1_9GAMM</name>
<comment type="caution">
    <text evidence="4">The sequence shown here is derived from an EMBL/GenBank/DDBJ whole genome shotgun (WGS) entry which is preliminary data.</text>
</comment>
<feature type="region of interest" description="Disordered" evidence="1">
    <location>
        <begin position="30"/>
        <end position="59"/>
    </location>
</feature>
<feature type="signal peptide" evidence="2">
    <location>
        <begin position="1"/>
        <end position="32"/>
    </location>
</feature>